<evidence type="ECO:0000313" key="2">
    <source>
        <dbReference type="Proteomes" id="UP000829398"/>
    </source>
</evidence>
<proteinExistence type="predicted"/>
<gene>
    <name evidence="1" type="ORF">KPL71_027716</name>
</gene>
<reference evidence="2" key="1">
    <citation type="journal article" date="2023" name="Hortic. Res.">
        <title>A chromosome-level phased genome enabling allele-level studies in sweet orange: a case study on citrus Huanglongbing tolerance.</title>
        <authorList>
            <person name="Wu B."/>
            <person name="Yu Q."/>
            <person name="Deng Z."/>
            <person name="Duan Y."/>
            <person name="Luo F."/>
            <person name="Gmitter F. Jr."/>
        </authorList>
    </citation>
    <scope>NUCLEOTIDE SEQUENCE [LARGE SCALE GENOMIC DNA]</scope>
    <source>
        <strain evidence="2">cv. Valencia</strain>
    </source>
</reference>
<keyword evidence="2" id="KW-1185">Reference proteome</keyword>
<comment type="caution">
    <text evidence="1">The sequence shown here is derived from an EMBL/GenBank/DDBJ whole genome shotgun (WGS) entry which is preliminary data.</text>
</comment>
<sequence>MIQYLGNKNFYGEDAILVSARNKNGKNDLAVLVFVDPVNDSPFIQVPGYIVTIKANVVRFRGIIMQQLFYQSGEGHDVLKVKLNDMGHYGCRSDCTEKISLPLFAEATVNLISRRPMSSELAHTLGSGIVIEFFITFFVGVLLLFFTRKCALLLVNERRSRGNSEPSTAQSYQIQALPKSAVPDPHNLELWLKVDGEIPQKGFTKDMIFKIPYLISHISSIMTLVQGDVMLTLNRCIVTVYKLRTPQGVGPVKVGQKITAGITGLLDVHFDIEKRRRPGSA</sequence>
<accession>A0ACB8I979</accession>
<protein>
    <submittedName>
        <fullName evidence="1">Acylpyruvase FAHD1</fullName>
    </submittedName>
</protein>
<dbReference type="EMBL" id="CM039178">
    <property type="protein sequence ID" value="KAH9683550.1"/>
    <property type="molecule type" value="Genomic_DNA"/>
</dbReference>
<evidence type="ECO:0000313" key="1">
    <source>
        <dbReference type="EMBL" id="KAH9683550.1"/>
    </source>
</evidence>
<name>A0ACB8I979_CITSI</name>
<dbReference type="Proteomes" id="UP000829398">
    <property type="component" value="Chromosome 9"/>
</dbReference>
<organism evidence="1 2">
    <name type="scientific">Citrus sinensis</name>
    <name type="common">Sweet orange</name>
    <name type="synonym">Citrus aurantium var. sinensis</name>
    <dbReference type="NCBI Taxonomy" id="2711"/>
    <lineage>
        <taxon>Eukaryota</taxon>
        <taxon>Viridiplantae</taxon>
        <taxon>Streptophyta</taxon>
        <taxon>Embryophyta</taxon>
        <taxon>Tracheophyta</taxon>
        <taxon>Spermatophyta</taxon>
        <taxon>Magnoliopsida</taxon>
        <taxon>eudicotyledons</taxon>
        <taxon>Gunneridae</taxon>
        <taxon>Pentapetalae</taxon>
        <taxon>rosids</taxon>
        <taxon>malvids</taxon>
        <taxon>Sapindales</taxon>
        <taxon>Rutaceae</taxon>
        <taxon>Aurantioideae</taxon>
        <taxon>Citrus</taxon>
    </lineage>
</organism>